<dbReference type="RefSeq" id="WP_194114166.1">
    <property type="nucleotide sequence ID" value="NZ_JADFFL010000015.1"/>
</dbReference>
<organism evidence="1 2">
    <name type="scientific">Mucilaginibacter myungsuensis</name>
    <dbReference type="NCBI Taxonomy" id="649104"/>
    <lineage>
        <taxon>Bacteria</taxon>
        <taxon>Pseudomonadati</taxon>
        <taxon>Bacteroidota</taxon>
        <taxon>Sphingobacteriia</taxon>
        <taxon>Sphingobacteriales</taxon>
        <taxon>Sphingobacteriaceae</taxon>
        <taxon>Mucilaginibacter</taxon>
    </lineage>
</organism>
<evidence type="ECO:0000313" key="2">
    <source>
        <dbReference type="Proteomes" id="UP000622475"/>
    </source>
</evidence>
<evidence type="ECO:0000313" key="1">
    <source>
        <dbReference type="EMBL" id="MBE9664658.1"/>
    </source>
</evidence>
<accession>A0A929L2W8</accession>
<protein>
    <submittedName>
        <fullName evidence="1">Uncharacterized protein</fullName>
    </submittedName>
</protein>
<proteinExistence type="predicted"/>
<dbReference type="EMBL" id="JADFFL010000015">
    <property type="protein sequence ID" value="MBE9664658.1"/>
    <property type="molecule type" value="Genomic_DNA"/>
</dbReference>
<gene>
    <name evidence="1" type="ORF">IRJ16_22450</name>
</gene>
<sequence>MLTYVSAKSQKFQPGFFIDRRDQKVEGLIRTSPSGKAPIKDEAFIVYKDSEKGTETRFSASDLKSYVVGKDSFVVAHAPRNETWSAQELDFVKVVLNEEVKLYAINAGKVSGGSGFRISPGISMGTGIGGGGMGGVGIGYGGGIGIGGGGGGSAKQGKITYYYGANTAEMNTLTPENFNDVMSDIMGDEPLALEAIRSGKFTVGNVNGLIEYFKKLKEAKK</sequence>
<dbReference type="Proteomes" id="UP000622475">
    <property type="component" value="Unassembled WGS sequence"/>
</dbReference>
<keyword evidence="2" id="KW-1185">Reference proteome</keyword>
<comment type="caution">
    <text evidence="1">The sequence shown here is derived from an EMBL/GenBank/DDBJ whole genome shotgun (WGS) entry which is preliminary data.</text>
</comment>
<reference evidence="1" key="1">
    <citation type="submission" date="2020-10" db="EMBL/GenBank/DDBJ databases">
        <title>Mucilaginibacter mali sp. nov., isolated from rhizosphere soil of apple orchard.</title>
        <authorList>
            <person name="Lee J.-S."/>
            <person name="Kim H.S."/>
            <person name="Kim J.-S."/>
        </authorList>
    </citation>
    <scope>NUCLEOTIDE SEQUENCE</scope>
    <source>
        <strain evidence="1">KCTC 22746</strain>
    </source>
</reference>
<name>A0A929L2W8_9SPHI</name>
<dbReference type="AlphaFoldDB" id="A0A929L2W8"/>